<dbReference type="PIRSF" id="PIRSF029755">
    <property type="entry name" value="UCP029755"/>
    <property type="match status" value="1"/>
</dbReference>
<dbReference type="NCBIfam" id="NF003969">
    <property type="entry name" value="PRK05463.1"/>
    <property type="match status" value="1"/>
</dbReference>
<protein>
    <submittedName>
        <fullName evidence="3">UPF0317 protein</fullName>
    </submittedName>
</protein>
<dbReference type="InterPro" id="IPR038021">
    <property type="entry name" value="Putative_hydro-lyase"/>
</dbReference>
<evidence type="ECO:0000313" key="3">
    <source>
        <dbReference type="EMBL" id="GLQ29522.1"/>
    </source>
</evidence>
<reference evidence="3" key="1">
    <citation type="journal article" date="2014" name="Int. J. Syst. Evol. Microbiol.">
        <title>Complete genome of a new Firmicutes species belonging to the dominant human colonic microbiota ('Ruminococcus bicirculans') reveals two chromosomes and a selective capacity to utilize plant glucans.</title>
        <authorList>
            <consortium name="NISC Comparative Sequencing Program"/>
            <person name="Wegmann U."/>
            <person name="Louis P."/>
            <person name="Goesmann A."/>
            <person name="Henrissat B."/>
            <person name="Duncan S.H."/>
            <person name="Flint H.J."/>
        </authorList>
    </citation>
    <scope>NUCLEOTIDE SEQUENCE</scope>
    <source>
        <strain evidence="3">NBRC 109915</strain>
    </source>
</reference>
<organism evidence="3 4">
    <name type="scientific">Sulfitobacter pacificus</name>
    <dbReference type="NCBI Taxonomy" id="1499314"/>
    <lineage>
        <taxon>Bacteria</taxon>
        <taxon>Pseudomonadati</taxon>
        <taxon>Pseudomonadota</taxon>
        <taxon>Alphaproteobacteria</taxon>
        <taxon>Rhodobacterales</taxon>
        <taxon>Roseobacteraceae</taxon>
        <taxon>Sulfitobacter</taxon>
    </lineage>
</organism>
<name>A0ABQ5VQP9_9RHOB</name>
<dbReference type="Pfam" id="PF07286">
    <property type="entry name" value="D-Glu_cyclase"/>
    <property type="match status" value="1"/>
</dbReference>
<dbReference type="Gene3D" id="3.40.1640.10">
    <property type="entry name" value="PSTPO5379-like"/>
    <property type="match status" value="1"/>
</dbReference>
<dbReference type="InterPro" id="IPR016938">
    <property type="entry name" value="UPF0317"/>
</dbReference>
<comment type="caution">
    <text evidence="3">The sequence shown here is derived from an EMBL/GenBank/DDBJ whole genome shotgun (WGS) entry which is preliminary data.</text>
</comment>
<reference evidence="3" key="2">
    <citation type="submission" date="2023-01" db="EMBL/GenBank/DDBJ databases">
        <title>Draft genome sequence of Sulfitobacter pacificus strain NBRC 109915.</title>
        <authorList>
            <person name="Sun Q."/>
            <person name="Mori K."/>
        </authorList>
    </citation>
    <scope>NUCLEOTIDE SEQUENCE</scope>
    <source>
        <strain evidence="3">NBRC 109915</strain>
    </source>
</reference>
<dbReference type="SUPFAM" id="SSF160920">
    <property type="entry name" value="PSTPO5379-like"/>
    <property type="match status" value="1"/>
</dbReference>
<accession>A0ABQ5VQP9</accession>
<sequence length="286" mass="30982">MIRTTVDRSKDVQINSLSPEAARLKFRTQGYTGPTSGYCDGALQCNLIVLPEPLAQPFERYCLSNPLPCPLVAHAPSAHGGFEALGKGLDIRTDLPLYNIINGDSVVGQVPDLLSHWQADLHAFAIGCSFTFERALINAGITIRHIEEQKTVPMFRTDIETTRSGPFGGPMVVSMRPIQVSDVNRVKEICQAFPHAHGAPIHIGDPGEIGISDVMHPDWGDPVEVKAGEVPVFWGCGVTSQMAVLQAKPEIAFSHAPGAMLITDWPETPPSDYASTFSPTTNPTQF</sequence>
<dbReference type="Gene3D" id="3.30.2040.10">
    <property type="entry name" value="PSTPO5379-like domain"/>
    <property type="match status" value="1"/>
</dbReference>
<dbReference type="Proteomes" id="UP001161388">
    <property type="component" value="Unassembled WGS sequence"/>
</dbReference>
<dbReference type="RefSeq" id="WP_284377007.1">
    <property type="nucleotide sequence ID" value="NZ_BSNL01000025.1"/>
</dbReference>
<evidence type="ECO:0000256" key="1">
    <source>
        <dbReference type="ARBA" id="ARBA00007896"/>
    </source>
</evidence>
<evidence type="ECO:0000256" key="2">
    <source>
        <dbReference type="ARBA" id="ARBA00023239"/>
    </source>
</evidence>
<keyword evidence="4" id="KW-1185">Reference proteome</keyword>
<keyword evidence="2" id="KW-0456">Lyase</keyword>
<comment type="similarity">
    <text evidence="1">Belongs to the D-glutamate cyclase family.</text>
</comment>
<dbReference type="PANTHER" id="PTHR32022">
    <property type="entry name" value="D-GLUTAMATE CYCLASE, MITOCHONDRIAL"/>
    <property type="match status" value="1"/>
</dbReference>
<evidence type="ECO:0000313" key="4">
    <source>
        <dbReference type="Proteomes" id="UP001161388"/>
    </source>
</evidence>
<dbReference type="EMBL" id="BSNL01000025">
    <property type="protein sequence ID" value="GLQ29522.1"/>
    <property type="molecule type" value="Genomic_DNA"/>
</dbReference>
<dbReference type="PANTHER" id="PTHR32022:SF10">
    <property type="entry name" value="D-GLUTAMATE CYCLASE, MITOCHONDRIAL"/>
    <property type="match status" value="1"/>
</dbReference>
<dbReference type="InterPro" id="IPR009906">
    <property type="entry name" value="D-Glu_cyclase"/>
</dbReference>
<gene>
    <name evidence="3" type="ORF">GCM10007927_43260</name>
</gene>
<proteinExistence type="inferred from homology"/>